<accession>A0ABW6M8L4</accession>
<name>A0ABW6M8L4_9ACTN</name>
<proteinExistence type="predicted"/>
<dbReference type="RefSeq" id="WP_388110339.1">
    <property type="nucleotide sequence ID" value="NZ_JBIAHM010000010.1"/>
</dbReference>
<sequence>MSQETCTLATQLVRGMGSFFKNCECSRQNRCLHPYAIRYRDATGRQCEETGYANQTAALDRLNKVYDQKRNIPRQKADIQRQVGKRRFGEYASTWLTQQRHYVPGSIRSVNQVLNCHVLPVLDSGVYVLPMSWSAGLCLRR</sequence>
<dbReference type="Proteomes" id="UP001601303">
    <property type="component" value="Unassembled WGS sequence"/>
</dbReference>
<evidence type="ECO:0000313" key="1">
    <source>
        <dbReference type="EMBL" id="MFE9602447.1"/>
    </source>
</evidence>
<dbReference type="EMBL" id="JBIAHM010000010">
    <property type="protein sequence ID" value="MFE9602447.1"/>
    <property type="molecule type" value="Genomic_DNA"/>
</dbReference>
<organism evidence="1 2">
    <name type="scientific">Streptomyces hokutonensis</name>
    <dbReference type="NCBI Taxonomy" id="1306990"/>
    <lineage>
        <taxon>Bacteria</taxon>
        <taxon>Bacillati</taxon>
        <taxon>Actinomycetota</taxon>
        <taxon>Actinomycetes</taxon>
        <taxon>Kitasatosporales</taxon>
        <taxon>Streptomycetaceae</taxon>
        <taxon>Streptomyces</taxon>
    </lineage>
</organism>
<evidence type="ECO:0000313" key="2">
    <source>
        <dbReference type="Proteomes" id="UP001601303"/>
    </source>
</evidence>
<gene>
    <name evidence="1" type="ORF">ACFYNQ_28265</name>
</gene>
<reference evidence="1 2" key="1">
    <citation type="submission" date="2024-10" db="EMBL/GenBank/DDBJ databases">
        <title>The Natural Products Discovery Center: Release of the First 8490 Sequenced Strains for Exploring Actinobacteria Biosynthetic Diversity.</title>
        <authorList>
            <person name="Kalkreuter E."/>
            <person name="Kautsar S.A."/>
            <person name="Yang D."/>
            <person name="Bader C.D."/>
            <person name="Teijaro C.N."/>
            <person name="Fluegel L."/>
            <person name="Davis C.M."/>
            <person name="Simpson J.R."/>
            <person name="Lauterbach L."/>
            <person name="Steele A.D."/>
            <person name="Gui C."/>
            <person name="Meng S."/>
            <person name="Li G."/>
            <person name="Viehrig K."/>
            <person name="Ye F."/>
            <person name="Su P."/>
            <person name="Kiefer A.F."/>
            <person name="Nichols A."/>
            <person name="Cepeda A.J."/>
            <person name="Yan W."/>
            <person name="Fan B."/>
            <person name="Jiang Y."/>
            <person name="Adhikari A."/>
            <person name="Zheng C.-J."/>
            <person name="Schuster L."/>
            <person name="Cowan T.M."/>
            <person name="Smanski M.J."/>
            <person name="Chevrette M.G."/>
            <person name="De Carvalho L.P.S."/>
            <person name="Shen B."/>
        </authorList>
    </citation>
    <scope>NUCLEOTIDE SEQUENCE [LARGE SCALE GENOMIC DNA]</scope>
    <source>
        <strain evidence="1 2">NPDC006488</strain>
    </source>
</reference>
<keyword evidence="2" id="KW-1185">Reference proteome</keyword>
<protein>
    <recommendedName>
        <fullName evidence="3">Integrase</fullName>
    </recommendedName>
</protein>
<comment type="caution">
    <text evidence="1">The sequence shown here is derived from an EMBL/GenBank/DDBJ whole genome shotgun (WGS) entry which is preliminary data.</text>
</comment>
<evidence type="ECO:0008006" key="3">
    <source>
        <dbReference type="Google" id="ProtNLM"/>
    </source>
</evidence>